<proteinExistence type="predicted"/>
<feature type="chain" id="PRO_5005894759" evidence="1">
    <location>
        <begin position="20"/>
        <end position="91"/>
    </location>
</feature>
<evidence type="ECO:0000313" key="2">
    <source>
        <dbReference type="Proteomes" id="UP000046392"/>
    </source>
</evidence>
<evidence type="ECO:0000313" key="3">
    <source>
        <dbReference type="WBParaSite" id="SPAL_0000668000.1"/>
    </source>
</evidence>
<reference evidence="3" key="1">
    <citation type="submission" date="2017-02" db="UniProtKB">
        <authorList>
            <consortium name="WormBaseParasite"/>
        </authorList>
    </citation>
    <scope>IDENTIFICATION</scope>
</reference>
<keyword evidence="1" id="KW-0732">Signal</keyword>
<keyword evidence="2" id="KW-1185">Reference proteome</keyword>
<protein>
    <submittedName>
        <fullName evidence="3">Secreted protein</fullName>
    </submittedName>
</protein>
<sequence>MNLLNIVILISIFTNISFGYKTNCTDEVSKPCTVFMTPTEDAYQNVFIKLLGPVLRYVYHLGLNPNQTKPKDIAEENEKMQMYLDSSTIVR</sequence>
<dbReference type="Proteomes" id="UP000046392">
    <property type="component" value="Unplaced"/>
</dbReference>
<accession>A0A0N5BL79</accession>
<dbReference type="WBParaSite" id="SPAL_0000668000.1">
    <property type="protein sequence ID" value="SPAL_0000668000.1"/>
    <property type="gene ID" value="SPAL_0000668000"/>
</dbReference>
<name>A0A0N5BL79_STREA</name>
<evidence type="ECO:0000256" key="1">
    <source>
        <dbReference type="SAM" id="SignalP"/>
    </source>
</evidence>
<organism evidence="2 3">
    <name type="scientific">Strongyloides papillosus</name>
    <name type="common">Intestinal threadworm</name>
    <dbReference type="NCBI Taxonomy" id="174720"/>
    <lineage>
        <taxon>Eukaryota</taxon>
        <taxon>Metazoa</taxon>
        <taxon>Ecdysozoa</taxon>
        <taxon>Nematoda</taxon>
        <taxon>Chromadorea</taxon>
        <taxon>Rhabditida</taxon>
        <taxon>Tylenchina</taxon>
        <taxon>Panagrolaimomorpha</taxon>
        <taxon>Strongyloidoidea</taxon>
        <taxon>Strongyloididae</taxon>
        <taxon>Strongyloides</taxon>
    </lineage>
</organism>
<feature type="signal peptide" evidence="1">
    <location>
        <begin position="1"/>
        <end position="19"/>
    </location>
</feature>
<dbReference type="AlphaFoldDB" id="A0A0N5BL79"/>